<evidence type="ECO:0000256" key="1">
    <source>
        <dbReference type="ARBA" id="ARBA00004141"/>
    </source>
</evidence>
<evidence type="ECO:0000256" key="9">
    <source>
        <dbReference type="SAM" id="MobiDB-lite"/>
    </source>
</evidence>
<dbReference type="OrthoDB" id="15270at2759"/>
<feature type="transmembrane region" description="Helical" evidence="10">
    <location>
        <begin position="669"/>
        <end position="688"/>
    </location>
</feature>
<dbReference type="InterPro" id="IPR009447">
    <property type="entry name" value="PIGW/GWT1"/>
</dbReference>
<organism evidence="11 12">
    <name type="scientific">Pseudomicrostroma glucosiphilum</name>
    <dbReference type="NCBI Taxonomy" id="1684307"/>
    <lineage>
        <taxon>Eukaryota</taxon>
        <taxon>Fungi</taxon>
        <taxon>Dikarya</taxon>
        <taxon>Basidiomycota</taxon>
        <taxon>Ustilaginomycotina</taxon>
        <taxon>Exobasidiomycetes</taxon>
        <taxon>Microstromatales</taxon>
        <taxon>Microstromatales incertae sedis</taxon>
        <taxon>Pseudomicrostroma</taxon>
    </lineage>
</organism>
<protein>
    <recommendedName>
        <fullName evidence="4">GPI-anchored wall transfer protein 1</fullName>
    </recommendedName>
</protein>
<dbReference type="GO" id="GO:0072659">
    <property type="term" value="P:protein localization to plasma membrane"/>
    <property type="evidence" value="ECO:0007669"/>
    <property type="project" value="TreeGrafter"/>
</dbReference>
<name>A0A316TYD8_9BASI</name>
<feature type="transmembrane region" description="Helical" evidence="10">
    <location>
        <begin position="426"/>
        <end position="450"/>
    </location>
</feature>
<feature type="region of interest" description="Disordered" evidence="9">
    <location>
        <begin position="238"/>
        <end position="282"/>
    </location>
</feature>
<dbReference type="EMBL" id="KZ819338">
    <property type="protein sequence ID" value="PWN18080.1"/>
    <property type="molecule type" value="Genomic_DNA"/>
</dbReference>
<dbReference type="GO" id="GO:0005783">
    <property type="term" value="C:endoplasmic reticulum"/>
    <property type="evidence" value="ECO:0007669"/>
    <property type="project" value="TreeGrafter"/>
</dbReference>
<dbReference type="GO" id="GO:0032216">
    <property type="term" value="F:glucosaminyl-phosphatidylinositol O-acyltransferase activity"/>
    <property type="evidence" value="ECO:0007669"/>
    <property type="project" value="TreeGrafter"/>
</dbReference>
<feature type="transmembrane region" description="Helical" evidence="10">
    <location>
        <begin position="91"/>
        <end position="110"/>
    </location>
</feature>
<sequence>MVSQPLAAARPSYADAKVLFVSNNFGTSLTRINAVSIVSIASYALFASLVRYSAALAANTSDHSAGNSLEHWILEVRTQYQRCLSGSKTQVSMLVAIEAVIFILPLLLSLTVFSSTGTATALSLFLFALAAGFYQQSQQLQSTRSKKRRSSDDEDSADDTTTLHSQSDLHDGRDQLRNRRAPAKAAHRRAPSRSTKTYSESDDDELEAELVEKRSIQHRRLASESNEMRVSVESAADQAWNAANPPQSWTEPEAAGKSDASLSGSDFRGRRRDPIDRGSGIKDASQDHDPFLTIYRSHMMLITIACILAVDFPIFPRELGKCETWGASLMDLGVGSFVFSLGVVSAGPYLKPTRPSLLSILRRDMTKSLPLFALGMIRVISVKMTSYPEHVTEYGVHWNFFLTLAALPILKTGIEAMRRVVGGRWSTWGLMIGFFHQILLSFTPLQAYVLSSTPRTVSLLAANREGICSVPGYLSILLLSVDLGLYILPRTDPYQAFRRVSLEEVEERKRHNRVGSDGRVDLKAIQSQGVKKEGKRLASLTAILGSWAIIYWSLHLLVAFCLSLSFPTLASDLALGERADGLQMKTSINLAISRRLANMPYVLWVAAFNVSFLAAYTSVYWLFLLPVKWSSLSAQEHDSRHGHGHGYGSPPLPSLPLTPHLFNLINDHAFPIFLLSNILTGLVNLSLSTMYTSHLVAFVVLVAYMLAVCIGGPVWILPLVGLGGVGEEEEGGRGRGRGVRRWVEWLVGRR</sequence>
<evidence type="ECO:0000256" key="7">
    <source>
        <dbReference type="ARBA" id="ARBA00022989"/>
    </source>
</evidence>
<dbReference type="GO" id="GO:0016020">
    <property type="term" value="C:membrane"/>
    <property type="evidence" value="ECO:0007669"/>
    <property type="project" value="UniProtKB-SubCell"/>
</dbReference>
<dbReference type="PANTHER" id="PTHR20661:SF0">
    <property type="entry name" value="PHOSPHATIDYLINOSITOL-GLYCAN BIOSYNTHESIS CLASS W PROTEIN"/>
    <property type="match status" value="1"/>
</dbReference>
<accession>A0A316TYD8</accession>
<dbReference type="Proteomes" id="UP000245942">
    <property type="component" value="Unassembled WGS sequence"/>
</dbReference>
<feature type="compositionally biased region" description="Basic and acidic residues" evidence="9">
    <location>
        <begin position="167"/>
        <end position="177"/>
    </location>
</feature>
<feature type="transmembrane region" description="Helical" evidence="10">
    <location>
        <begin position="32"/>
        <end position="50"/>
    </location>
</feature>
<dbReference type="UniPathway" id="UPA00196"/>
<dbReference type="GeneID" id="37016894"/>
<dbReference type="GO" id="GO:0006506">
    <property type="term" value="P:GPI anchor biosynthetic process"/>
    <property type="evidence" value="ECO:0007669"/>
    <property type="project" value="UniProtKB-UniPathway"/>
</dbReference>
<feature type="compositionally biased region" description="Basic residues" evidence="9">
    <location>
        <begin position="178"/>
        <end position="191"/>
    </location>
</feature>
<feature type="transmembrane region" description="Helical" evidence="10">
    <location>
        <begin position="695"/>
        <end position="716"/>
    </location>
</feature>
<evidence type="ECO:0000313" key="11">
    <source>
        <dbReference type="EMBL" id="PWN18080.1"/>
    </source>
</evidence>
<comment type="similarity">
    <text evidence="3">Belongs to the PIGW family.</text>
</comment>
<feature type="transmembrane region" description="Helical" evidence="10">
    <location>
        <begin position="601"/>
        <end position="623"/>
    </location>
</feature>
<proteinExistence type="inferred from homology"/>
<feature type="transmembrane region" description="Helical" evidence="10">
    <location>
        <begin position="298"/>
        <end position="315"/>
    </location>
</feature>
<evidence type="ECO:0000256" key="8">
    <source>
        <dbReference type="ARBA" id="ARBA00023136"/>
    </source>
</evidence>
<reference evidence="11 12" key="1">
    <citation type="journal article" date="2018" name="Mol. Biol. Evol.">
        <title>Broad Genomic Sampling Reveals a Smut Pathogenic Ancestry of the Fungal Clade Ustilaginomycotina.</title>
        <authorList>
            <person name="Kijpornyongpan T."/>
            <person name="Mondo S.J."/>
            <person name="Barry K."/>
            <person name="Sandor L."/>
            <person name="Lee J."/>
            <person name="Lipzen A."/>
            <person name="Pangilinan J."/>
            <person name="LaButti K."/>
            <person name="Hainaut M."/>
            <person name="Henrissat B."/>
            <person name="Grigoriev I.V."/>
            <person name="Spatafora J.W."/>
            <person name="Aime M.C."/>
        </authorList>
    </citation>
    <scope>NUCLEOTIDE SEQUENCE [LARGE SCALE GENOMIC DNA]</scope>
    <source>
        <strain evidence="11 12">MCA 4718</strain>
    </source>
</reference>
<dbReference type="AlphaFoldDB" id="A0A316TYD8"/>
<evidence type="ECO:0000256" key="6">
    <source>
        <dbReference type="ARBA" id="ARBA00022692"/>
    </source>
</evidence>
<keyword evidence="6 10" id="KW-0812">Transmembrane</keyword>
<feature type="compositionally biased region" description="Basic and acidic residues" evidence="9">
    <location>
        <begin position="272"/>
        <end position="282"/>
    </location>
</feature>
<keyword evidence="5" id="KW-0337">GPI-anchor biosynthesis</keyword>
<comment type="pathway">
    <text evidence="2">Glycolipid biosynthesis; glycosylphosphatidylinositol-anchor biosynthesis.</text>
</comment>
<evidence type="ECO:0000256" key="10">
    <source>
        <dbReference type="SAM" id="Phobius"/>
    </source>
</evidence>
<keyword evidence="7 10" id="KW-1133">Transmembrane helix</keyword>
<evidence type="ECO:0000256" key="4">
    <source>
        <dbReference type="ARBA" id="ARBA00014495"/>
    </source>
</evidence>
<dbReference type="RefSeq" id="XP_025345240.1">
    <property type="nucleotide sequence ID" value="XM_025495160.1"/>
</dbReference>
<evidence type="ECO:0000256" key="5">
    <source>
        <dbReference type="ARBA" id="ARBA00022502"/>
    </source>
</evidence>
<evidence type="ECO:0000256" key="2">
    <source>
        <dbReference type="ARBA" id="ARBA00004687"/>
    </source>
</evidence>
<evidence type="ECO:0000256" key="3">
    <source>
        <dbReference type="ARBA" id="ARBA00007559"/>
    </source>
</evidence>
<feature type="region of interest" description="Disordered" evidence="9">
    <location>
        <begin position="140"/>
        <end position="206"/>
    </location>
</feature>
<evidence type="ECO:0000313" key="12">
    <source>
        <dbReference type="Proteomes" id="UP000245942"/>
    </source>
</evidence>
<dbReference type="PANTHER" id="PTHR20661">
    <property type="entry name" value="PHOSPHATIDYLINOSITOL-GLYCAN BIOSYNTHESIS CLASS W PROTEIN"/>
    <property type="match status" value="1"/>
</dbReference>
<keyword evidence="12" id="KW-1185">Reference proteome</keyword>
<gene>
    <name evidence="11" type="ORF">BCV69DRAFT_314922</name>
</gene>
<feature type="transmembrane region" description="Helical" evidence="10">
    <location>
        <begin position="116"/>
        <end position="134"/>
    </location>
</feature>
<comment type="subcellular location">
    <subcellularLocation>
        <location evidence="1">Membrane</location>
        <topology evidence="1">Multi-pass membrane protein</topology>
    </subcellularLocation>
</comment>
<dbReference type="Pfam" id="PF06423">
    <property type="entry name" value="GWT1"/>
    <property type="match status" value="2"/>
</dbReference>
<feature type="transmembrane region" description="Helical" evidence="10">
    <location>
        <begin position="470"/>
        <end position="489"/>
    </location>
</feature>
<dbReference type="STRING" id="1684307.A0A316TYD8"/>
<feature type="transmembrane region" description="Helical" evidence="10">
    <location>
        <begin position="327"/>
        <end position="350"/>
    </location>
</feature>
<keyword evidence="8 10" id="KW-0472">Membrane</keyword>